<dbReference type="InterPro" id="IPR029044">
    <property type="entry name" value="Nucleotide-diphossugar_trans"/>
</dbReference>
<evidence type="ECO:0000256" key="2">
    <source>
        <dbReference type="SAM" id="Phobius"/>
    </source>
</evidence>
<accession>A0A833LVN3</accession>
<reference evidence="4 5" key="1">
    <citation type="submission" date="2019-10" db="EMBL/GenBank/DDBJ databases">
        <title>Extracellular Electron Transfer in a Candidatus Methanoperedens spp. Enrichment Culture.</title>
        <authorList>
            <person name="Berger S."/>
            <person name="Rangel Shaw D."/>
            <person name="Berben T."/>
            <person name="In 'T Zandt M."/>
            <person name="Frank J."/>
            <person name="Reimann J."/>
            <person name="Jetten M.S.M."/>
            <person name="Welte C.U."/>
        </authorList>
    </citation>
    <scope>NUCLEOTIDE SEQUENCE [LARGE SCALE GENOMIC DNA]</scope>
    <source>
        <strain evidence="4">SB12</strain>
    </source>
</reference>
<dbReference type="EMBL" id="WBUI01000065">
    <property type="protein sequence ID" value="KAB2927769.1"/>
    <property type="molecule type" value="Genomic_DNA"/>
</dbReference>
<dbReference type="AlphaFoldDB" id="A0A833LVN3"/>
<proteinExistence type="predicted"/>
<name>A0A833LVN3_9LEPT</name>
<keyword evidence="2" id="KW-1133">Transmembrane helix</keyword>
<evidence type="ECO:0000313" key="4">
    <source>
        <dbReference type="EMBL" id="KAB2927769.1"/>
    </source>
</evidence>
<dbReference type="GO" id="GO:0016740">
    <property type="term" value="F:transferase activity"/>
    <property type="evidence" value="ECO:0007669"/>
    <property type="project" value="UniProtKB-KW"/>
</dbReference>
<dbReference type="Pfam" id="PF00535">
    <property type="entry name" value="Glycos_transf_2"/>
    <property type="match status" value="1"/>
</dbReference>
<keyword evidence="2" id="KW-0472">Membrane</keyword>
<feature type="transmembrane region" description="Helical" evidence="2">
    <location>
        <begin position="346"/>
        <end position="369"/>
    </location>
</feature>
<evidence type="ECO:0000259" key="3">
    <source>
        <dbReference type="Pfam" id="PF00535"/>
    </source>
</evidence>
<organism evidence="4 5">
    <name type="scientific">Leptonema illini</name>
    <dbReference type="NCBI Taxonomy" id="183"/>
    <lineage>
        <taxon>Bacteria</taxon>
        <taxon>Pseudomonadati</taxon>
        <taxon>Spirochaetota</taxon>
        <taxon>Spirochaetia</taxon>
        <taxon>Leptospirales</taxon>
        <taxon>Leptospiraceae</taxon>
        <taxon>Leptonema</taxon>
    </lineage>
</organism>
<feature type="region of interest" description="Disordered" evidence="1">
    <location>
        <begin position="24"/>
        <end position="53"/>
    </location>
</feature>
<feature type="non-terminal residue" evidence="4">
    <location>
        <position position="371"/>
    </location>
</feature>
<gene>
    <name evidence="4" type="ORF">F9K24_22440</name>
</gene>
<feature type="domain" description="Glycosyltransferase 2-like" evidence="3">
    <location>
        <begin position="89"/>
        <end position="207"/>
    </location>
</feature>
<keyword evidence="4" id="KW-0808">Transferase</keyword>
<dbReference type="SUPFAM" id="SSF53448">
    <property type="entry name" value="Nucleotide-diphospho-sugar transferases"/>
    <property type="match status" value="1"/>
</dbReference>
<sequence>MPRPLCRDIETMAEPLPRRPMVRTLSQDHERRPARPCGQPLLETQAPGHLRPAPAMARLPSRKKGLDRHGRILMDGTGASSMAAAPGLTVIVPAVDDYPTVFEAIRAVEDQTAVDRLELLLVVPSLAGFAAPADFAARHPRARVVEAGRRILLHEARAIGVREARAEWVFLLEDHCLPCPDCMEQLLNRIGEGTWSAVGPAIACGNRRSVSGKAANLLTYGEWMNCPEAGERRYLTGYSSAWRRDALLLLGPAMDRELAIPSRLQERLRARGGRLFFEPAAVMIHWEASSFWDISRILFRQGKGMGHVRHGHSTLPARLLATIIVPLLAGHRTLRGIRAWRRGRAPWPALLALPVFALVWSAGELLGYWTR</sequence>
<dbReference type="Gene3D" id="3.90.550.10">
    <property type="entry name" value="Spore Coat Polysaccharide Biosynthesis Protein SpsA, Chain A"/>
    <property type="match status" value="1"/>
</dbReference>
<evidence type="ECO:0000313" key="5">
    <source>
        <dbReference type="Proteomes" id="UP000460298"/>
    </source>
</evidence>
<dbReference type="InterPro" id="IPR001173">
    <property type="entry name" value="Glyco_trans_2-like"/>
</dbReference>
<protein>
    <submittedName>
        <fullName evidence="4">Glycosyltransferase</fullName>
    </submittedName>
</protein>
<comment type="caution">
    <text evidence="4">The sequence shown here is derived from an EMBL/GenBank/DDBJ whole genome shotgun (WGS) entry which is preliminary data.</text>
</comment>
<dbReference type="Proteomes" id="UP000460298">
    <property type="component" value="Unassembled WGS sequence"/>
</dbReference>
<evidence type="ECO:0000256" key="1">
    <source>
        <dbReference type="SAM" id="MobiDB-lite"/>
    </source>
</evidence>
<dbReference type="CDD" id="cd00761">
    <property type="entry name" value="Glyco_tranf_GTA_type"/>
    <property type="match status" value="1"/>
</dbReference>
<keyword evidence="2" id="KW-0812">Transmembrane</keyword>